<evidence type="ECO:0000256" key="1">
    <source>
        <dbReference type="PROSITE-ProRule" id="PRU00047"/>
    </source>
</evidence>
<dbReference type="SMART" id="SM00343">
    <property type="entry name" value="ZnF_C2HC"/>
    <property type="match status" value="1"/>
</dbReference>
<dbReference type="GO" id="GO:0003676">
    <property type="term" value="F:nucleic acid binding"/>
    <property type="evidence" value="ECO:0007669"/>
    <property type="project" value="InterPro"/>
</dbReference>
<feature type="domain" description="CCHC-type" evidence="2">
    <location>
        <begin position="294"/>
        <end position="309"/>
    </location>
</feature>
<dbReference type="PROSITE" id="PS50158">
    <property type="entry name" value="ZF_CCHC"/>
    <property type="match status" value="1"/>
</dbReference>
<name>A0A8T1NS64_CARIL</name>
<evidence type="ECO:0000313" key="3">
    <source>
        <dbReference type="EMBL" id="KAG6632898.1"/>
    </source>
</evidence>
<sequence>MVRPKKPTQEPRDDMSRDDAIAQALRQMTEFLLQNFRPQQGEPSRALQAGCTYELFLAHRTPSFTGEEDPLRAGKWIRDLERTFEVCGCTKAQQVLYASYLLQGTASEWWDTKRVMLVSELESFTAVSWQRFKKEFNDRLFPASVRQQKAREFSNLVQGSMTVEQYARRFIELGRFATHFIATEEMQADHFQKGLRPNIRRMVVYNRITTFQELVDLATLAEREISLSVGSPLGQKRLNIDGEGSNSGSSQKFVQRTGIRSLAVPGVRMGGQVPVCGKYNRAHGGECRLGSNQCFECGQTRHFARECPSRVQGSHGARRDGRTNQRQLVRARMYAMTSSTIGGEVPETQDAGAMAGMGLT</sequence>
<dbReference type="PANTHER" id="PTHR34482">
    <property type="entry name" value="DNA DAMAGE-INDUCIBLE PROTEIN 1-LIKE"/>
    <property type="match status" value="1"/>
</dbReference>
<dbReference type="InterPro" id="IPR005162">
    <property type="entry name" value="Retrotrans_gag_dom"/>
</dbReference>
<keyword evidence="1" id="KW-0479">Metal-binding</keyword>
<dbReference type="Pfam" id="PF00098">
    <property type="entry name" value="zf-CCHC"/>
    <property type="match status" value="1"/>
</dbReference>
<keyword evidence="1" id="KW-0863">Zinc-finger</keyword>
<dbReference type="AlphaFoldDB" id="A0A8T1NS64"/>
<dbReference type="EMBL" id="CM031820">
    <property type="protein sequence ID" value="KAG6632898.1"/>
    <property type="molecule type" value="Genomic_DNA"/>
</dbReference>
<dbReference type="PANTHER" id="PTHR34482:SF36">
    <property type="entry name" value="RETROTRANSPOSON GAG DOMAIN-CONTAINING PROTEIN"/>
    <property type="match status" value="1"/>
</dbReference>
<comment type="caution">
    <text evidence="3">The sequence shown here is derived from an EMBL/GenBank/DDBJ whole genome shotgun (WGS) entry which is preliminary data.</text>
</comment>
<proteinExistence type="predicted"/>
<evidence type="ECO:0000313" key="4">
    <source>
        <dbReference type="Proteomes" id="UP000811609"/>
    </source>
</evidence>
<gene>
    <name evidence="3" type="ORF">CIPAW_12G010400</name>
</gene>
<keyword evidence="1" id="KW-0862">Zinc</keyword>
<dbReference type="Pfam" id="PF03732">
    <property type="entry name" value="Retrotrans_gag"/>
    <property type="match status" value="1"/>
</dbReference>
<protein>
    <recommendedName>
        <fullName evidence="2">CCHC-type domain-containing protein</fullName>
    </recommendedName>
</protein>
<dbReference type="GO" id="GO:0008270">
    <property type="term" value="F:zinc ion binding"/>
    <property type="evidence" value="ECO:0007669"/>
    <property type="project" value="UniProtKB-KW"/>
</dbReference>
<organism evidence="3 4">
    <name type="scientific">Carya illinoinensis</name>
    <name type="common">Pecan</name>
    <dbReference type="NCBI Taxonomy" id="32201"/>
    <lineage>
        <taxon>Eukaryota</taxon>
        <taxon>Viridiplantae</taxon>
        <taxon>Streptophyta</taxon>
        <taxon>Embryophyta</taxon>
        <taxon>Tracheophyta</taxon>
        <taxon>Spermatophyta</taxon>
        <taxon>Magnoliopsida</taxon>
        <taxon>eudicotyledons</taxon>
        <taxon>Gunneridae</taxon>
        <taxon>Pentapetalae</taxon>
        <taxon>rosids</taxon>
        <taxon>fabids</taxon>
        <taxon>Fagales</taxon>
        <taxon>Juglandaceae</taxon>
        <taxon>Carya</taxon>
    </lineage>
</organism>
<keyword evidence="4" id="KW-1185">Reference proteome</keyword>
<evidence type="ECO:0000259" key="2">
    <source>
        <dbReference type="PROSITE" id="PS50158"/>
    </source>
</evidence>
<accession>A0A8T1NS64</accession>
<dbReference type="Proteomes" id="UP000811609">
    <property type="component" value="Chromosome 12"/>
</dbReference>
<dbReference type="InterPro" id="IPR001878">
    <property type="entry name" value="Znf_CCHC"/>
</dbReference>
<reference evidence="3" key="1">
    <citation type="submission" date="2020-12" db="EMBL/GenBank/DDBJ databases">
        <title>WGS assembly of Carya illinoinensis cv. Pawnee.</title>
        <authorList>
            <person name="Platts A."/>
            <person name="Shu S."/>
            <person name="Wright S."/>
            <person name="Barry K."/>
            <person name="Edger P."/>
            <person name="Pires J.C."/>
            <person name="Schmutz J."/>
        </authorList>
    </citation>
    <scope>NUCLEOTIDE SEQUENCE</scope>
    <source>
        <tissue evidence="3">Leaf</tissue>
    </source>
</reference>